<comment type="similarity">
    <text evidence="2 9">Belongs to the ammonia transporter channel (TC 1.A.11.2) family.</text>
</comment>
<dbReference type="Proteomes" id="UP001251870">
    <property type="component" value="Unassembled WGS sequence"/>
</dbReference>
<reference evidence="12 13" key="1">
    <citation type="submission" date="2023-09" db="EMBL/GenBank/DDBJ databases">
        <title>Description of three actinobacteria isolated from air of manufacturing shop in a pharmaceutical factory.</title>
        <authorList>
            <person name="Zhang D.-F."/>
        </authorList>
    </citation>
    <scope>NUCLEOTIDE SEQUENCE [LARGE SCALE GENOMIC DNA]</scope>
    <source>
        <strain evidence="12 13">LY-0111</strain>
    </source>
</reference>
<gene>
    <name evidence="12" type="ORF">RIL96_08375</name>
</gene>
<evidence type="ECO:0000256" key="10">
    <source>
        <dbReference type="SAM" id="MobiDB-lite"/>
    </source>
</evidence>
<keyword evidence="5 9" id="KW-1133">Transmembrane helix</keyword>
<feature type="transmembrane region" description="Helical" evidence="9">
    <location>
        <begin position="230"/>
        <end position="250"/>
    </location>
</feature>
<evidence type="ECO:0000256" key="9">
    <source>
        <dbReference type="RuleBase" id="RU362002"/>
    </source>
</evidence>
<evidence type="ECO:0000259" key="11">
    <source>
        <dbReference type="Pfam" id="PF00909"/>
    </source>
</evidence>
<keyword evidence="3 9" id="KW-0813">Transport</keyword>
<feature type="compositionally biased region" description="Low complexity" evidence="10">
    <location>
        <begin position="420"/>
        <end position="442"/>
    </location>
</feature>
<evidence type="ECO:0000256" key="3">
    <source>
        <dbReference type="ARBA" id="ARBA00022448"/>
    </source>
</evidence>
<feature type="transmembrane region" description="Helical" evidence="9">
    <location>
        <begin position="316"/>
        <end position="335"/>
    </location>
</feature>
<dbReference type="Pfam" id="PF00909">
    <property type="entry name" value="Ammonium_transp"/>
    <property type="match status" value="1"/>
</dbReference>
<feature type="transmembrane region" description="Helical" evidence="9">
    <location>
        <begin position="121"/>
        <end position="142"/>
    </location>
</feature>
<keyword evidence="6 9" id="KW-0472">Membrane</keyword>
<dbReference type="EMBL" id="JAVKGR010000008">
    <property type="protein sequence ID" value="MDR8019577.1"/>
    <property type="molecule type" value="Genomic_DNA"/>
</dbReference>
<dbReference type="PANTHER" id="PTHR43029">
    <property type="entry name" value="AMMONIUM TRANSPORTER MEP2"/>
    <property type="match status" value="1"/>
</dbReference>
<keyword evidence="4 9" id="KW-0812">Transmembrane</keyword>
<evidence type="ECO:0000256" key="8">
    <source>
        <dbReference type="ARBA" id="ARBA00050025"/>
    </source>
</evidence>
<feature type="region of interest" description="Disordered" evidence="10">
    <location>
        <begin position="420"/>
        <end position="465"/>
    </location>
</feature>
<dbReference type="InterPro" id="IPR018047">
    <property type="entry name" value="Ammonium_transpt_CS"/>
</dbReference>
<dbReference type="NCBIfam" id="TIGR00836">
    <property type="entry name" value="amt"/>
    <property type="match status" value="1"/>
</dbReference>
<evidence type="ECO:0000256" key="7">
    <source>
        <dbReference type="ARBA" id="ARBA00023177"/>
    </source>
</evidence>
<dbReference type="InterPro" id="IPR024041">
    <property type="entry name" value="NH4_transpt_AmtB-like_dom"/>
</dbReference>
<feature type="transmembrane region" description="Helical" evidence="9">
    <location>
        <begin position="287"/>
        <end position="304"/>
    </location>
</feature>
<feature type="transmembrane region" description="Helical" evidence="9">
    <location>
        <begin position="6"/>
        <end position="28"/>
    </location>
</feature>
<evidence type="ECO:0000313" key="13">
    <source>
        <dbReference type="Proteomes" id="UP001251870"/>
    </source>
</evidence>
<name>A0ABU2DSU9_9MICC</name>
<evidence type="ECO:0000256" key="4">
    <source>
        <dbReference type="ARBA" id="ARBA00022692"/>
    </source>
</evidence>
<dbReference type="InterPro" id="IPR001905">
    <property type="entry name" value="Ammonium_transpt"/>
</dbReference>
<feature type="transmembrane region" description="Helical" evidence="9">
    <location>
        <begin position="204"/>
        <end position="224"/>
    </location>
</feature>
<evidence type="ECO:0000313" key="12">
    <source>
        <dbReference type="EMBL" id="MDR8019577.1"/>
    </source>
</evidence>
<sequence>MELGSLDVWMIVAGALVLLMTPGLAFFYGGLTQAKSSVNMMMMSFAAMGLVALVWALWGSSVAAGNSVAGVFGNPFSDFGLYTTLAEDPAALIGVGFGATFAIITVALISGAIADRAKFSAWMVFVPVWVTLVYCPLAFMVWGDGGLLVEGGAVGDALGEAVDYAGGLVVHMCAGLAALVLALILGKRGNFDRREQHRPHNTPFVLLGCSMLWFGWFGFNTGAAEEAGEAGLIWVNTLVAPAAGLVAWLLTQQLRGHRPNALGAASGIVAGLVAITPACAFVDPVSAIAIGAIAGAVCCLAVELKYRLGFDDTLDVVGLHFVAGLWGTLAIGLVGRAELIDGERSGLLLGGGADLMVAQLVACAITLGFTVVMTLLIGGAIHATMGFRVPADEEARGVDATQHDESAYIFDGLFPAQADGQVQSSAADDQAQSSAASLASDSAAEDSPEAAAGKVSAQSASAGSV</sequence>
<feature type="transmembrane region" description="Helical" evidence="9">
    <location>
        <begin position="90"/>
        <end position="114"/>
    </location>
</feature>
<comment type="subcellular location">
    <subcellularLocation>
        <location evidence="9">Cell membrane</location>
        <topology evidence="9">Multi-pass membrane protein</topology>
    </subcellularLocation>
    <subcellularLocation>
        <location evidence="1">Membrane</location>
        <topology evidence="1">Multi-pass membrane protein</topology>
    </subcellularLocation>
</comment>
<feature type="transmembrane region" description="Helical" evidence="9">
    <location>
        <begin position="262"/>
        <end position="281"/>
    </location>
</feature>
<dbReference type="Gene3D" id="1.10.3430.10">
    <property type="entry name" value="Ammonium transporter AmtB like domains"/>
    <property type="match status" value="1"/>
</dbReference>
<dbReference type="InterPro" id="IPR029020">
    <property type="entry name" value="Ammonium/urea_transptr"/>
</dbReference>
<evidence type="ECO:0000256" key="2">
    <source>
        <dbReference type="ARBA" id="ARBA00005887"/>
    </source>
</evidence>
<organism evidence="12 13">
    <name type="scientific">Nesterenkonia aerolata</name>
    <dbReference type="NCBI Taxonomy" id="3074079"/>
    <lineage>
        <taxon>Bacteria</taxon>
        <taxon>Bacillati</taxon>
        <taxon>Actinomycetota</taxon>
        <taxon>Actinomycetes</taxon>
        <taxon>Micrococcales</taxon>
        <taxon>Micrococcaceae</taxon>
        <taxon>Nesterenkonia</taxon>
    </lineage>
</organism>
<proteinExistence type="inferred from homology"/>
<evidence type="ECO:0000256" key="1">
    <source>
        <dbReference type="ARBA" id="ARBA00004141"/>
    </source>
</evidence>
<feature type="compositionally biased region" description="Polar residues" evidence="10">
    <location>
        <begin position="456"/>
        <end position="465"/>
    </location>
</feature>
<comment type="caution">
    <text evidence="12">The sequence shown here is derived from an EMBL/GenBank/DDBJ whole genome shotgun (WGS) entry which is preliminary data.</text>
</comment>
<dbReference type="RefSeq" id="WP_310548563.1">
    <property type="nucleotide sequence ID" value="NZ_JAVKGR010000008.1"/>
</dbReference>
<evidence type="ECO:0000256" key="5">
    <source>
        <dbReference type="ARBA" id="ARBA00022989"/>
    </source>
</evidence>
<evidence type="ECO:0000256" key="6">
    <source>
        <dbReference type="ARBA" id="ARBA00023136"/>
    </source>
</evidence>
<keyword evidence="7 9" id="KW-0924">Ammonia transport</keyword>
<protein>
    <recommendedName>
        <fullName evidence="8 9">Ammonium transporter</fullName>
    </recommendedName>
</protein>
<dbReference type="PROSITE" id="PS01219">
    <property type="entry name" value="AMMONIUM_TRANSP"/>
    <property type="match status" value="1"/>
</dbReference>
<keyword evidence="13" id="KW-1185">Reference proteome</keyword>
<accession>A0ABU2DSU9</accession>
<dbReference type="PANTHER" id="PTHR43029:SF10">
    <property type="entry name" value="AMMONIUM TRANSPORTER MEP2"/>
    <property type="match status" value="1"/>
</dbReference>
<dbReference type="SUPFAM" id="SSF111352">
    <property type="entry name" value="Ammonium transporter"/>
    <property type="match status" value="1"/>
</dbReference>
<feature type="transmembrane region" description="Helical" evidence="9">
    <location>
        <begin position="162"/>
        <end position="184"/>
    </location>
</feature>
<feature type="domain" description="Ammonium transporter AmtB-like" evidence="11">
    <location>
        <begin position="8"/>
        <end position="408"/>
    </location>
</feature>
<feature type="transmembrane region" description="Helical" evidence="9">
    <location>
        <begin position="355"/>
        <end position="378"/>
    </location>
</feature>